<evidence type="ECO:0000313" key="6">
    <source>
        <dbReference type="Proteomes" id="UP000230557"/>
    </source>
</evidence>
<protein>
    <recommendedName>
        <fullName evidence="1">thymidylate synthase</fullName>
        <ecNumber evidence="1">2.1.1.45</ecNumber>
    </recommendedName>
</protein>
<evidence type="ECO:0000259" key="4">
    <source>
        <dbReference type="Pfam" id="PF00303"/>
    </source>
</evidence>
<dbReference type="InterPro" id="IPR045097">
    <property type="entry name" value="Thymidate_synth/dCMP_Mease"/>
</dbReference>
<organism evidence="5 6">
    <name type="scientific">Candidatus Doudnabacteria bacterium CG10_big_fil_rev_8_21_14_0_10_41_10</name>
    <dbReference type="NCBI Taxonomy" id="1974551"/>
    <lineage>
        <taxon>Bacteria</taxon>
        <taxon>Candidatus Doudnaibacteriota</taxon>
    </lineage>
</organism>
<dbReference type="PANTHER" id="PTHR11548:SF1">
    <property type="entry name" value="THYMIDYLATE SYNTHASE 1"/>
    <property type="match status" value="1"/>
</dbReference>
<dbReference type="AlphaFoldDB" id="A0A2H0VC89"/>
<reference evidence="6" key="1">
    <citation type="submission" date="2017-09" db="EMBL/GenBank/DDBJ databases">
        <title>Depth-based differentiation of microbial function through sediment-hosted aquifers and enrichment of novel symbionts in the deep terrestrial subsurface.</title>
        <authorList>
            <person name="Probst A.J."/>
            <person name="Ladd B."/>
            <person name="Jarett J.K."/>
            <person name="Geller-Mcgrath D.E."/>
            <person name="Sieber C.M.K."/>
            <person name="Emerson J.B."/>
            <person name="Anantharaman K."/>
            <person name="Thomas B.C."/>
            <person name="Malmstrom R."/>
            <person name="Stieglmeier M."/>
            <person name="Klingl A."/>
            <person name="Woyke T."/>
            <person name="Ryan C.M."/>
            <person name="Banfield J.F."/>
        </authorList>
    </citation>
    <scope>NUCLEOTIDE SEQUENCE [LARGE SCALE GENOMIC DNA]</scope>
</reference>
<evidence type="ECO:0000313" key="5">
    <source>
        <dbReference type="EMBL" id="PIR96704.1"/>
    </source>
</evidence>
<dbReference type="EMBL" id="PFAJ01000069">
    <property type="protein sequence ID" value="PIR96704.1"/>
    <property type="molecule type" value="Genomic_DNA"/>
</dbReference>
<comment type="caution">
    <text evidence="5">The sequence shown here is derived from an EMBL/GenBank/DDBJ whole genome shotgun (WGS) entry which is preliminary data.</text>
</comment>
<dbReference type="GO" id="GO:0006231">
    <property type="term" value="P:dTMP biosynthetic process"/>
    <property type="evidence" value="ECO:0007669"/>
    <property type="project" value="InterPro"/>
</dbReference>
<dbReference type="Proteomes" id="UP000230557">
    <property type="component" value="Unassembled WGS sequence"/>
</dbReference>
<dbReference type="PRINTS" id="PR00108">
    <property type="entry name" value="THYMDSNTHASE"/>
</dbReference>
<dbReference type="GO" id="GO:0032259">
    <property type="term" value="P:methylation"/>
    <property type="evidence" value="ECO:0007669"/>
    <property type="project" value="UniProtKB-KW"/>
</dbReference>
<dbReference type="InterPro" id="IPR023451">
    <property type="entry name" value="Thymidate_synth/dCMP_Mease_dom"/>
</dbReference>
<dbReference type="InterPro" id="IPR000398">
    <property type="entry name" value="Thymidylate_synthase"/>
</dbReference>
<keyword evidence="2" id="KW-0489">Methyltransferase</keyword>
<name>A0A2H0VC89_9BACT</name>
<dbReference type="GO" id="GO:0004799">
    <property type="term" value="F:thymidylate synthase activity"/>
    <property type="evidence" value="ECO:0007669"/>
    <property type="project" value="UniProtKB-EC"/>
</dbReference>
<proteinExistence type="predicted"/>
<dbReference type="Gene3D" id="3.30.572.10">
    <property type="entry name" value="Thymidylate synthase/dCMP hydroxymethylase domain"/>
    <property type="match status" value="1"/>
</dbReference>
<dbReference type="Pfam" id="PF00303">
    <property type="entry name" value="Thymidylat_synt"/>
    <property type="match status" value="1"/>
</dbReference>
<dbReference type="CDD" id="cd00351">
    <property type="entry name" value="TS_Pyrimidine_HMase"/>
    <property type="match status" value="1"/>
</dbReference>
<evidence type="ECO:0000256" key="1">
    <source>
        <dbReference type="ARBA" id="ARBA00011947"/>
    </source>
</evidence>
<feature type="domain" description="Thymidylate synthase/dCMP hydroxymethylase" evidence="4">
    <location>
        <begin position="7"/>
        <end position="272"/>
    </location>
</feature>
<sequence>MNKFDEIYKNLLKEIMETGIQETNERTGHETSAVPGIHFTLDIERDGFPLLSLRRVPIKIFIAEQAWFLMGSRKPSDFLRDFTKIWDDFTNPQDVVTVAYGYRWRKHFNRDQIKALVDLLTREPSSRHGVVVAWDPGSDGLGGVSKKNVPCPYTFTAGIIGGRLHLQNMVRSNDMILGFPHDVAGFALLQCLLAQKLGVKPGVYSHTISNAHIYDTHYDAAKEIIGRITQQKPLVLHLPDNSFDRAEQGDKDLVNTIFEDLKSQYTPMPPIKGIKIVL</sequence>
<dbReference type="EC" id="2.1.1.45" evidence="1"/>
<accession>A0A2H0VC89</accession>
<evidence type="ECO:0000256" key="2">
    <source>
        <dbReference type="ARBA" id="ARBA00022603"/>
    </source>
</evidence>
<dbReference type="PANTHER" id="PTHR11548">
    <property type="entry name" value="THYMIDYLATE SYNTHASE 1"/>
    <property type="match status" value="1"/>
</dbReference>
<keyword evidence="3" id="KW-0808">Transferase</keyword>
<gene>
    <name evidence="5" type="ORF">COT91_05260</name>
</gene>
<evidence type="ECO:0000256" key="3">
    <source>
        <dbReference type="ARBA" id="ARBA00022679"/>
    </source>
</evidence>
<dbReference type="InterPro" id="IPR036926">
    <property type="entry name" value="Thymidate_synth/dCMP_Mease_sf"/>
</dbReference>
<dbReference type="SUPFAM" id="SSF55831">
    <property type="entry name" value="Thymidylate synthase/dCMP hydroxymethylase"/>
    <property type="match status" value="1"/>
</dbReference>
<dbReference type="GO" id="GO:0005829">
    <property type="term" value="C:cytosol"/>
    <property type="evidence" value="ECO:0007669"/>
    <property type="project" value="TreeGrafter"/>
</dbReference>